<keyword evidence="1" id="KW-0812">Transmembrane</keyword>
<comment type="caution">
    <text evidence="2">The sequence shown here is derived from an EMBL/GenBank/DDBJ whole genome shotgun (WGS) entry which is preliminary data.</text>
</comment>
<evidence type="ECO:0000313" key="2">
    <source>
        <dbReference type="EMBL" id="GAH64761.1"/>
    </source>
</evidence>
<feature type="transmembrane region" description="Helical" evidence="1">
    <location>
        <begin position="76"/>
        <end position="97"/>
    </location>
</feature>
<evidence type="ECO:0008006" key="3">
    <source>
        <dbReference type="Google" id="ProtNLM"/>
    </source>
</evidence>
<feature type="transmembrane region" description="Helical" evidence="1">
    <location>
        <begin position="50"/>
        <end position="67"/>
    </location>
</feature>
<dbReference type="EMBL" id="BARU01033209">
    <property type="protein sequence ID" value="GAH64761.1"/>
    <property type="molecule type" value="Genomic_DNA"/>
</dbReference>
<dbReference type="AlphaFoldDB" id="X1H3K8"/>
<gene>
    <name evidence="2" type="ORF">S03H2_52279</name>
</gene>
<reference evidence="2" key="1">
    <citation type="journal article" date="2014" name="Front. Microbiol.">
        <title>High frequency of phylogenetically diverse reductive dehalogenase-homologous genes in deep subseafloor sedimentary metagenomes.</title>
        <authorList>
            <person name="Kawai M."/>
            <person name="Futagami T."/>
            <person name="Toyoda A."/>
            <person name="Takaki Y."/>
            <person name="Nishi S."/>
            <person name="Hori S."/>
            <person name="Arai W."/>
            <person name="Tsubouchi T."/>
            <person name="Morono Y."/>
            <person name="Uchiyama I."/>
            <person name="Ito T."/>
            <person name="Fujiyama A."/>
            <person name="Inagaki F."/>
            <person name="Takami H."/>
        </authorList>
    </citation>
    <scope>NUCLEOTIDE SEQUENCE</scope>
    <source>
        <strain evidence="2">Expedition CK06-06</strain>
    </source>
</reference>
<organism evidence="2">
    <name type="scientific">marine sediment metagenome</name>
    <dbReference type="NCBI Taxonomy" id="412755"/>
    <lineage>
        <taxon>unclassified sequences</taxon>
        <taxon>metagenomes</taxon>
        <taxon>ecological metagenomes</taxon>
    </lineage>
</organism>
<sequence length="130" mass="14853">MAEYSNWLRNTFIIHIVIGFIFGLSFFFIPDLFSSFIGWEPEIFDPINRVFGAAIIGLTSGSILALLDPDWEKVKILVRIELVWLPLGVIAMIFGMFTSDYPVFGWVNVLALAFLFVLFSVGYYKEISQK</sequence>
<protein>
    <recommendedName>
        <fullName evidence="3">SPW repeat-containing protein</fullName>
    </recommendedName>
</protein>
<keyword evidence="1" id="KW-0472">Membrane</keyword>
<accession>X1H3K8</accession>
<keyword evidence="1" id="KW-1133">Transmembrane helix</keyword>
<proteinExistence type="predicted"/>
<name>X1H3K8_9ZZZZ</name>
<feature type="transmembrane region" description="Helical" evidence="1">
    <location>
        <begin position="12"/>
        <end position="30"/>
    </location>
</feature>
<feature type="transmembrane region" description="Helical" evidence="1">
    <location>
        <begin position="103"/>
        <end position="124"/>
    </location>
</feature>
<evidence type="ECO:0000256" key="1">
    <source>
        <dbReference type="SAM" id="Phobius"/>
    </source>
</evidence>